<evidence type="ECO:0008006" key="4">
    <source>
        <dbReference type="Google" id="ProtNLM"/>
    </source>
</evidence>
<dbReference type="SUPFAM" id="SSF56112">
    <property type="entry name" value="Protein kinase-like (PK-like)"/>
    <property type="match status" value="1"/>
</dbReference>
<keyword evidence="3" id="KW-1185">Reference proteome</keyword>
<organism evidence="2 3">
    <name type="scientific">Setomelanomma holmii</name>
    <dbReference type="NCBI Taxonomy" id="210430"/>
    <lineage>
        <taxon>Eukaryota</taxon>
        <taxon>Fungi</taxon>
        <taxon>Dikarya</taxon>
        <taxon>Ascomycota</taxon>
        <taxon>Pezizomycotina</taxon>
        <taxon>Dothideomycetes</taxon>
        <taxon>Pleosporomycetidae</taxon>
        <taxon>Pleosporales</taxon>
        <taxon>Pleosporineae</taxon>
        <taxon>Phaeosphaeriaceae</taxon>
        <taxon>Setomelanomma</taxon>
    </lineage>
</organism>
<dbReference type="InterPro" id="IPR011009">
    <property type="entry name" value="Kinase-like_dom_sf"/>
</dbReference>
<reference evidence="2" key="1">
    <citation type="journal article" date="2020" name="Stud. Mycol.">
        <title>101 Dothideomycetes genomes: a test case for predicting lifestyles and emergence of pathogens.</title>
        <authorList>
            <person name="Haridas S."/>
            <person name="Albert R."/>
            <person name="Binder M."/>
            <person name="Bloem J."/>
            <person name="Labutti K."/>
            <person name="Salamov A."/>
            <person name="Andreopoulos B."/>
            <person name="Baker S."/>
            <person name="Barry K."/>
            <person name="Bills G."/>
            <person name="Bluhm B."/>
            <person name="Cannon C."/>
            <person name="Castanera R."/>
            <person name="Culley D."/>
            <person name="Daum C."/>
            <person name="Ezra D."/>
            <person name="Gonzalez J."/>
            <person name="Henrissat B."/>
            <person name="Kuo A."/>
            <person name="Liang C."/>
            <person name="Lipzen A."/>
            <person name="Lutzoni F."/>
            <person name="Magnuson J."/>
            <person name="Mondo S."/>
            <person name="Nolan M."/>
            <person name="Ohm R."/>
            <person name="Pangilinan J."/>
            <person name="Park H.-J."/>
            <person name="Ramirez L."/>
            <person name="Alfaro M."/>
            <person name="Sun H."/>
            <person name="Tritt A."/>
            <person name="Yoshinaga Y."/>
            <person name="Zwiers L.-H."/>
            <person name="Turgeon B."/>
            <person name="Goodwin S."/>
            <person name="Spatafora J."/>
            <person name="Crous P."/>
            <person name="Grigoriev I."/>
        </authorList>
    </citation>
    <scope>NUCLEOTIDE SEQUENCE</scope>
    <source>
        <strain evidence="2">CBS 110217</strain>
    </source>
</reference>
<dbReference type="EMBL" id="ML978264">
    <property type="protein sequence ID" value="KAF2025518.1"/>
    <property type="molecule type" value="Genomic_DNA"/>
</dbReference>
<evidence type="ECO:0000313" key="3">
    <source>
        <dbReference type="Proteomes" id="UP000799777"/>
    </source>
</evidence>
<evidence type="ECO:0000256" key="1">
    <source>
        <dbReference type="SAM" id="MobiDB-lite"/>
    </source>
</evidence>
<dbReference type="Proteomes" id="UP000799777">
    <property type="component" value="Unassembled WGS sequence"/>
</dbReference>
<name>A0A9P4LHI4_9PLEO</name>
<protein>
    <recommendedName>
        <fullName evidence="4">Protein kinase domain-containing protein</fullName>
    </recommendedName>
</protein>
<feature type="region of interest" description="Disordered" evidence="1">
    <location>
        <begin position="140"/>
        <end position="170"/>
    </location>
</feature>
<accession>A0A9P4LHI4</accession>
<dbReference type="OrthoDB" id="10662073at2759"/>
<sequence length="221" mass="24890">MTPRYHAPERAELKPCGRPEDLFALGCTFLEMGIRVVKADPNIHLRIPSTERRWSFQANLNQKELWLATFRSDNQLAKLGELMNLMLEYDRGARPPIGEVIEWLRTPHWSNEVDFFGPCCGGSKDTPAYGTFEREKLQEKEGDAVPSPMSHGGVLSPDNGHSTTEWADSPPESLGLDLDYDFLNDRGDIELDSFSGATWAVIRKPTVTSRQTQATKPEEIN</sequence>
<comment type="caution">
    <text evidence="2">The sequence shown here is derived from an EMBL/GenBank/DDBJ whole genome shotgun (WGS) entry which is preliminary data.</text>
</comment>
<gene>
    <name evidence="2" type="ORF">EK21DRAFT_116771</name>
</gene>
<proteinExistence type="predicted"/>
<dbReference type="AlphaFoldDB" id="A0A9P4LHI4"/>
<evidence type="ECO:0000313" key="2">
    <source>
        <dbReference type="EMBL" id="KAF2025518.1"/>
    </source>
</evidence>
<dbReference type="Gene3D" id="1.10.510.10">
    <property type="entry name" value="Transferase(Phosphotransferase) domain 1"/>
    <property type="match status" value="1"/>
</dbReference>